<dbReference type="GO" id="GO:0031625">
    <property type="term" value="F:ubiquitin protein ligase binding"/>
    <property type="evidence" value="ECO:0007669"/>
    <property type="project" value="TreeGrafter"/>
</dbReference>
<dbReference type="InterPro" id="IPR014752">
    <property type="entry name" value="Arrestin-like_C"/>
</dbReference>
<dbReference type="GO" id="GO:0005886">
    <property type="term" value="C:plasma membrane"/>
    <property type="evidence" value="ECO:0007669"/>
    <property type="project" value="TreeGrafter"/>
</dbReference>
<dbReference type="GO" id="GO:0005829">
    <property type="term" value="C:cytosol"/>
    <property type="evidence" value="ECO:0007669"/>
    <property type="project" value="TreeGrafter"/>
</dbReference>
<accession>A0AAF0ETV7</accession>
<dbReference type="AlphaFoldDB" id="A0AAF0ETV7"/>
<dbReference type="EMBL" id="CP119882">
    <property type="protein sequence ID" value="WFD37008.1"/>
    <property type="molecule type" value="Genomic_DNA"/>
</dbReference>
<evidence type="ECO:0000313" key="2">
    <source>
        <dbReference type="EMBL" id="WFD37008.1"/>
    </source>
</evidence>
<evidence type="ECO:0000259" key="1">
    <source>
        <dbReference type="SMART" id="SM01017"/>
    </source>
</evidence>
<name>A0AAF0ETV7_9BASI</name>
<proteinExistence type="predicted"/>
<dbReference type="SMART" id="SM01017">
    <property type="entry name" value="Arrestin_C"/>
    <property type="match status" value="1"/>
</dbReference>
<dbReference type="SUPFAM" id="SSF81296">
    <property type="entry name" value="E set domains"/>
    <property type="match status" value="1"/>
</dbReference>
<dbReference type="PANTHER" id="PTHR11188:SF17">
    <property type="entry name" value="FI21816P1"/>
    <property type="match status" value="1"/>
</dbReference>
<keyword evidence="3" id="KW-1185">Reference proteome</keyword>
<dbReference type="GO" id="GO:0070086">
    <property type="term" value="P:ubiquitin-dependent endocytosis"/>
    <property type="evidence" value="ECO:0007669"/>
    <property type="project" value="TreeGrafter"/>
</dbReference>
<dbReference type="InterPro" id="IPR050357">
    <property type="entry name" value="Arrestin_domain-protein"/>
</dbReference>
<evidence type="ECO:0000313" key="3">
    <source>
        <dbReference type="Proteomes" id="UP001219933"/>
    </source>
</evidence>
<sequence length="428" mass="46557">MVAGARVAITLAEPVVFLPGDDVYAATPAPDASNEHADAASHAPPAQLRGSVELYLTRRTRIKDIVLTLFGVSRTDWPEGIGPGRLEQSESISLMNLEASVFREASGLPRPAGEGAVLDHGTRPHKKRLRGLLDFRGDDTAGFELSSGHYSYPFTWSLPRRLPPTLHADFGHIEYTLRATVVRCGALATNLTAQTEVTLVQAPPAEAAVSVAPVVVERTCEDMLAYTLVVGGNSFPIDTHIPLTLRCVPIGKVRIMRIHVAIEETTEYYANERRVVRHELPRKWTLLRIVPSPGASLLPVTSDDPDALHKSEVWPFVEAAASQSADPDDVRAAPMSASGPWELVMEPHVSLADLRRINISSVHGNSNTAVQHTLRVVLRVERTDLPGGSRIVDIVIAVPIELTHSHTARQWLALPTYESAHAAPPAFQ</sequence>
<dbReference type="InterPro" id="IPR011022">
    <property type="entry name" value="Arrestin_C-like"/>
</dbReference>
<gene>
    <name evidence="2" type="ORF">MCUN1_003900</name>
</gene>
<feature type="domain" description="Arrestin C-terminal-like" evidence="1">
    <location>
        <begin position="220"/>
        <end position="407"/>
    </location>
</feature>
<reference evidence="2" key="1">
    <citation type="submission" date="2023-03" db="EMBL/GenBank/DDBJ databases">
        <title>Mating type loci evolution in Malassezia.</title>
        <authorList>
            <person name="Coelho M.A."/>
        </authorList>
    </citation>
    <scope>NUCLEOTIDE SEQUENCE</scope>
    <source>
        <strain evidence="2">CBS 11721</strain>
    </source>
</reference>
<protein>
    <recommendedName>
        <fullName evidence="1">Arrestin C-terminal-like domain-containing protein</fullName>
    </recommendedName>
</protein>
<organism evidence="2 3">
    <name type="scientific">Malassezia cuniculi</name>
    <dbReference type="NCBI Taxonomy" id="948313"/>
    <lineage>
        <taxon>Eukaryota</taxon>
        <taxon>Fungi</taxon>
        <taxon>Dikarya</taxon>
        <taxon>Basidiomycota</taxon>
        <taxon>Ustilaginomycotina</taxon>
        <taxon>Malasseziomycetes</taxon>
        <taxon>Malasseziales</taxon>
        <taxon>Malasseziaceae</taxon>
        <taxon>Malassezia</taxon>
    </lineage>
</organism>
<dbReference type="Gene3D" id="2.60.40.640">
    <property type="match status" value="1"/>
</dbReference>
<dbReference type="Proteomes" id="UP001219933">
    <property type="component" value="Chromosome 6"/>
</dbReference>
<dbReference type="GO" id="GO:0030674">
    <property type="term" value="F:protein-macromolecule adaptor activity"/>
    <property type="evidence" value="ECO:0007669"/>
    <property type="project" value="TreeGrafter"/>
</dbReference>
<dbReference type="Pfam" id="PF00339">
    <property type="entry name" value="Arrestin_N"/>
    <property type="match status" value="1"/>
</dbReference>
<dbReference type="InterPro" id="IPR011021">
    <property type="entry name" value="Arrestin-like_N"/>
</dbReference>
<dbReference type="PANTHER" id="PTHR11188">
    <property type="entry name" value="ARRESTIN DOMAIN CONTAINING PROTEIN"/>
    <property type="match status" value="1"/>
</dbReference>
<dbReference type="InterPro" id="IPR014756">
    <property type="entry name" value="Ig_E-set"/>
</dbReference>